<dbReference type="NCBIfam" id="NF006872">
    <property type="entry name" value="PRK09368.1"/>
    <property type="match status" value="1"/>
</dbReference>
<dbReference type="GO" id="GO:0033172">
    <property type="term" value="C:gas vesicle shell"/>
    <property type="evidence" value="ECO:0007669"/>
    <property type="project" value="UniProtKB-UniRule"/>
</dbReference>
<dbReference type="Pfam" id="PF00741">
    <property type="entry name" value="Gas_vesicle"/>
    <property type="match status" value="1"/>
</dbReference>
<dbReference type="GO" id="GO:0012506">
    <property type="term" value="C:vesicle membrane"/>
    <property type="evidence" value="ECO:0007669"/>
    <property type="project" value="InterPro"/>
</dbReference>
<dbReference type="InterPro" id="IPR047870">
    <property type="entry name" value="Gas_vesicle_GvpA"/>
</dbReference>
<dbReference type="HAMAP" id="MF_00576">
    <property type="entry name" value="Gas_vesicle_A"/>
    <property type="match status" value="1"/>
</dbReference>
<evidence type="ECO:0000256" key="5">
    <source>
        <dbReference type="RuleBase" id="RU000632"/>
    </source>
</evidence>
<evidence type="ECO:0000256" key="6">
    <source>
        <dbReference type="SAM" id="MobiDB-lite"/>
    </source>
</evidence>
<dbReference type="GO" id="GO:0005198">
    <property type="term" value="F:structural molecule activity"/>
    <property type="evidence" value="ECO:0007669"/>
    <property type="project" value="InterPro"/>
</dbReference>
<comment type="function">
    <text evidence="4 5">Gas vesicles are hollow, gas filled proteinaceous nanostructures found in some microorganisms. During planktonic growth they allow positioning of the organism at a favorable depth for light or nutrient acquisition. GvpA forms the protein shell.</text>
</comment>
<dbReference type="AlphaFoldDB" id="A0A853CHW4"/>
<accession>A0A853CHW4</accession>
<evidence type="ECO:0000256" key="4">
    <source>
        <dbReference type="HAMAP-Rule" id="MF_00576"/>
    </source>
</evidence>
<comment type="similarity">
    <text evidence="3 4 5">Belongs to the gas vesicle GvpA family.</text>
</comment>
<dbReference type="EMBL" id="JACBZT010000001">
    <property type="protein sequence ID" value="NYJ05613.1"/>
    <property type="molecule type" value="Genomic_DNA"/>
</dbReference>
<proteinExistence type="inferred from homology"/>
<keyword evidence="8" id="KW-1185">Reference proteome</keyword>
<dbReference type="InterPro" id="IPR018493">
    <property type="entry name" value="GvpA-like_CS"/>
</dbReference>
<dbReference type="PROSITE" id="PS00669">
    <property type="entry name" value="GAS_VESICLE_A_2"/>
    <property type="match status" value="1"/>
</dbReference>
<gene>
    <name evidence="4" type="primary">gvpA</name>
    <name evidence="7" type="ORF">GGQ55_001891</name>
</gene>
<evidence type="ECO:0000313" key="8">
    <source>
        <dbReference type="Proteomes" id="UP000541969"/>
    </source>
</evidence>
<feature type="region of interest" description="Disordered" evidence="6">
    <location>
        <begin position="81"/>
        <end position="149"/>
    </location>
</feature>
<sequence>MTMAGVNRAPRPSSLADVLDVVLDKGIVIDAYVRVALVGIELLTIDARIVIASVDTYLRFAEAVNRLDLQPSQEATGLPGLIEQMQEGGAKRKTRGALSGAGEKAKDVMQSLTGRGDDDEDDEDDGGRENGRRREDRGVPASRRARSRS</sequence>
<name>A0A853CHW4_9ACTN</name>
<feature type="compositionally biased region" description="Acidic residues" evidence="6">
    <location>
        <begin position="117"/>
        <end position="126"/>
    </location>
</feature>
<dbReference type="NCBIfam" id="NF006874">
    <property type="entry name" value="PRK09371.1"/>
    <property type="match status" value="1"/>
</dbReference>
<evidence type="ECO:0000313" key="7">
    <source>
        <dbReference type="EMBL" id="NYJ05613.1"/>
    </source>
</evidence>
<dbReference type="Proteomes" id="UP000541969">
    <property type="component" value="Unassembled WGS sequence"/>
</dbReference>
<evidence type="ECO:0000256" key="2">
    <source>
        <dbReference type="ARBA" id="ARBA00035629"/>
    </source>
</evidence>
<keyword evidence="1 4" id="KW-0304">Gas vesicle</keyword>
<dbReference type="PANTHER" id="PTHR35344">
    <property type="entry name" value="GAS VESICLE STRUCTURAL PROTEIN 2-RELATED"/>
    <property type="match status" value="1"/>
</dbReference>
<dbReference type="InterPro" id="IPR000638">
    <property type="entry name" value="Gas-vesicle_GvpA-like"/>
</dbReference>
<evidence type="ECO:0000256" key="1">
    <source>
        <dbReference type="ARBA" id="ARBA00022987"/>
    </source>
</evidence>
<comment type="subcellular location">
    <subcellularLocation>
        <location evidence="2 4 5">Gas vesicle shell</location>
    </subcellularLocation>
</comment>
<comment type="subunit">
    <text evidence="4 5">The gas vesicle shell is 2 nm thick and consists of a single layer of this protein. It forms helical ribs nearly perpendicular to the long axis of the vesicle.</text>
</comment>
<dbReference type="InterPro" id="IPR050530">
    <property type="entry name" value="GvpA"/>
</dbReference>
<evidence type="ECO:0000256" key="3">
    <source>
        <dbReference type="ARBA" id="ARBA00035646"/>
    </source>
</evidence>
<comment type="caution">
    <text evidence="7">The sequence shown here is derived from an EMBL/GenBank/DDBJ whole genome shotgun (WGS) entry which is preliminary data.</text>
</comment>
<protein>
    <recommendedName>
        <fullName evidence="4">Gas vesicle protein A</fullName>
        <shortName evidence="4">GVP</shortName>
    </recommendedName>
</protein>
<organism evidence="7 8">
    <name type="scientific">Petropleomorpha daqingensis</name>
    <dbReference type="NCBI Taxonomy" id="2026353"/>
    <lineage>
        <taxon>Bacteria</taxon>
        <taxon>Bacillati</taxon>
        <taxon>Actinomycetota</taxon>
        <taxon>Actinomycetes</taxon>
        <taxon>Geodermatophilales</taxon>
        <taxon>Geodermatophilaceae</taxon>
        <taxon>Petropleomorpha</taxon>
    </lineage>
</organism>
<feature type="compositionally biased region" description="Basic and acidic residues" evidence="6">
    <location>
        <begin position="127"/>
        <end position="138"/>
    </location>
</feature>
<dbReference type="PANTHER" id="PTHR35344:SF4">
    <property type="entry name" value="GAS VESICLE PROTEIN A1"/>
    <property type="match status" value="1"/>
</dbReference>
<reference evidence="7 8" key="1">
    <citation type="submission" date="2020-07" db="EMBL/GenBank/DDBJ databases">
        <title>Sequencing the genomes of 1000 actinobacteria strains.</title>
        <authorList>
            <person name="Klenk H.-P."/>
        </authorList>
    </citation>
    <scope>NUCLEOTIDE SEQUENCE [LARGE SCALE GENOMIC DNA]</scope>
    <source>
        <strain evidence="7 8">DSM 104001</strain>
    </source>
</reference>
<dbReference type="PROSITE" id="PS00234">
    <property type="entry name" value="GAS_VESICLE_A_1"/>
    <property type="match status" value="1"/>
</dbReference>